<gene>
    <name evidence="1" type="ORF">N658DRAFT_420214</name>
</gene>
<evidence type="ECO:0008006" key="3">
    <source>
        <dbReference type="Google" id="ProtNLM"/>
    </source>
</evidence>
<dbReference type="EMBL" id="MU863627">
    <property type="protein sequence ID" value="KAK4103818.1"/>
    <property type="molecule type" value="Genomic_DNA"/>
</dbReference>
<dbReference type="Proteomes" id="UP001305647">
    <property type="component" value="Unassembled WGS sequence"/>
</dbReference>
<proteinExistence type="predicted"/>
<dbReference type="PANTHER" id="PTHR42791:SF1">
    <property type="entry name" value="N-ACETYLTRANSFERASE DOMAIN-CONTAINING PROTEIN"/>
    <property type="match status" value="1"/>
</dbReference>
<dbReference type="SUPFAM" id="SSF55729">
    <property type="entry name" value="Acyl-CoA N-acyltransferases (Nat)"/>
    <property type="match status" value="1"/>
</dbReference>
<dbReference type="PANTHER" id="PTHR42791">
    <property type="entry name" value="GNAT FAMILY ACETYLTRANSFERASE"/>
    <property type="match status" value="1"/>
</dbReference>
<reference evidence="1" key="1">
    <citation type="journal article" date="2023" name="Mol. Phylogenet. Evol.">
        <title>Genome-scale phylogeny and comparative genomics of the fungal order Sordariales.</title>
        <authorList>
            <person name="Hensen N."/>
            <person name="Bonometti L."/>
            <person name="Westerberg I."/>
            <person name="Brannstrom I.O."/>
            <person name="Guillou S."/>
            <person name="Cros-Aarteil S."/>
            <person name="Calhoun S."/>
            <person name="Haridas S."/>
            <person name="Kuo A."/>
            <person name="Mondo S."/>
            <person name="Pangilinan J."/>
            <person name="Riley R."/>
            <person name="LaButti K."/>
            <person name="Andreopoulos B."/>
            <person name="Lipzen A."/>
            <person name="Chen C."/>
            <person name="Yan M."/>
            <person name="Daum C."/>
            <person name="Ng V."/>
            <person name="Clum A."/>
            <person name="Steindorff A."/>
            <person name="Ohm R.A."/>
            <person name="Martin F."/>
            <person name="Silar P."/>
            <person name="Natvig D.O."/>
            <person name="Lalanne C."/>
            <person name="Gautier V."/>
            <person name="Ament-Velasquez S.L."/>
            <person name="Kruys A."/>
            <person name="Hutchinson M.I."/>
            <person name="Powell A.J."/>
            <person name="Barry K."/>
            <person name="Miller A.N."/>
            <person name="Grigoriev I.V."/>
            <person name="Debuchy R."/>
            <person name="Gladieux P."/>
            <person name="Hiltunen Thoren M."/>
            <person name="Johannesson H."/>
        </authorList>
    </citation>
    <scope>NUCLEOTIDE SEQUENCE</scope>
    <source>
        <strain evidence="1">CBS 757.83</strain>
    </source>
</reference>
<accession>A0AAN6Q595</accession>
<dbReference type="Gene3D" id="3.40.630.30">
    <property type="match status" value="1"/>
</dbReference>
<evidence type="ECO:0000313" key="2">
    <source>
        <dbReference type="Proteomes" id="UP001305647"/>
    </source>
</evidence>
<name>A0AAN6Q595_9PEZI</name>
<organism evidence="1 2">
    <name type="scientific">Parathielavia hyrcaniae</name>
    <dbReference type="NCBI Taxonomy" id="113614"/>
    <lineage>
        <taxon>Eukaryota</taxon>
        <taxon>Fungi</taxon>
        <taxon>Dikarya</taxon>
        <taxon>Ascomycota</taxon>
        <taxon>Pezizomycotina</taxon>
        <taxon>Sordariomycetes</taxon>
        <taxon>Sordariomycetidae</taxon>
        <taxon>Sordariales</taxon>
        <taxon>Chaetomiaceae</taxon>
        <taxon>Parathielavia</taxon>
    </lineage>
</organism>
<reference evidence="1" key="2">
    <citation type="submission" date="2023-05" db="EMBL/GenBank/DDBJ databases">
        <authorList>
            <consortium name="Lawrence Berkeley National Laboratory"/>
            <person name="Steindorff A."/>
            <person name="Hensen N."/>
            <person name="Bonometti L."/>
            <person name="Westerberg I."/>
            <person name="Brannstrom I.O."/>
            <person name="Guillou S."/>
            <person name="Cros-Aarteil S."/>
            <person name="Calhoun S."/>
            <person name="Haridas S."/>
            <person name="Kuo A."/>
            <person name="Mondo S."/>
            <person name="Pangilinan J."/>
            <person name="Riley R."/>
            <person name="Labutti K."/>
            <person name="Andreopoulos B."/>
            <person name="Lipzen A."/>
            <person name="Chen C."/>
            <person name="Yanf M."/>
            <person name="Daum C."/>
            <person name="Ng V."/>
            <person name="Clum A."/>
            <person name="Ohm R."/>
            <person name="Martin F."/>
            <person name="Silar P."/>
            <person name="Natvig D."/>
            <person name="Lalanne C."/>
            <person name="Gautier V."/>
            <person name="Ament-Velasquez S.L."/>
            <person name="Kruys A."/>
            <person name="Hutchinson M.I."/>
            <person name="Powell A.J."/>
            <person name="Barry K."/>
            <person name="Miller A.N."/>
            <person name="Grigoriev I.V."/>
            <person name="Debuchy R."/>
            <person name="Gladieux P."/>
            <person name="Thoren M.H."/>
            <person name="Johannesson H."/>
        </authorList>
    </citation>
    <scope>NUCLEOTIDE SEQUENCE</scope>
    <source>
        <strain evidence="1">CBS 757.83</strain>
    </source>
</reference>
<evidence type="ECO:0000313" key="1">
    <source>
        <dbReference type="EMBL" id="KAK4103818.1"/>
    </source>
</evidence>
<protein>
    <recommendedName>
        <fullName evidence="3">N-acetyltransferase domain-containing protein</fullName>
    </recommendedName>
</protein>
<dbReference type="AlphaFoldDB" id="A0AAN6Q595"/>
<dbReference type="InterPro" id="IPR052523">
    <property type="entry name" value="Trichothecene_AcTrans"/>
</dbReference>
<dbReference type="InterPro" id="IPR016181">
    <property type="entry name" value="Acyl_CoA_acyltransferase"/>
</dbReference>
<keyword evidence="2" id="KW-1185">Reference proteome</keyword>
<comment type="caution">
    <text evidence="1">The sequence shown here is derived from an EMBL/GenBank/DDBJ whole genome shotgun (WGS) entry which is preliminary data.</text>
</comment>
<feature type="non-terminal residue" evidence="1">
    <location>
        <position position="1"/>
    </location>
</feature>
<sequence>VFIADADHLAQAVDSPASESGPLFRVMFPRPGVDFTEQQMEEIIRWHAEGIKDAIRGGRTQRWHLRKIRHGDGTIVGLAGWVVERCLENMTAETAKVGNEQKSEHWLPEALDVPAWLKMSAALRKERHLAIGHLDSVCRITFMSICPEYQRQELGSMVMQHICQDMDRHDRYGFVLASPAGVRLYSYSKFGFGAVSQVDTPYGPITSMLRQRPARVKVKRPLSAPPPKSWARE</sequence>